<organism evidence="2 3">
    <name type="scientific">Botryotinia convoluta</name>
    <dbReference type="NCBI Taxonomy" id="54673"/>
    <lineage>
        <taxon>Eukaryota</taxon>
        <taxon>Fungi</taxon>
        <taxon>Dikarya</taxon>
        <taxon>Ascomycota</taxon>
        <taxon>Pezizomycotina</taxon>
        <taxon>Leotiomycetes</taxon>
        <taxon>Helotiales</taxon>
        <taxon>Sclerotiniaceae</taxon>
        <taxon>Botryotinia</taxon>
    </lineage>
</organism>
<name>A0A4Z1HU98_9HELO</name>
<evidence type="ECO:0000256" key="1">
    <source>
        <dbReference type="SAM" id="Phobius"/>
    </source>
</evidence>
<feature type="transmembrane region" description="Helical" evidence="1">
    <location>
        <begin position="16"/>
        <end position="36"/>
    </location>
</feature>
<sequence length="115" mass="12578">MLFALLSDAWLGRYKTMLFSLALIVIGYTVLFVTALPSSLEHGAGLGGLIAMMILTGLEQRGLSAIMYHFIVKLPPQGNILPQAGRVLLIATRSKFHLSAADPQYQIQHYNHSAP</sequence>
<keyword evidence="1" id="KW-0812">Transmembrane</keyword>
<keyword evidence="1" id="KW-0472">Membrane</keyword>
<reference evidence="2 3" key="1">
    <citation type="submission" date="2017-12" db="EMBL/GenBank/DDBJ databases">
        <title>Comparative genomics of Botrytis spp.</title>
        <authorList>
            <person name="Valero-Jimenez C.A."/>
            <person name="Tapia P."/>
            <person name="Veloso J."/>
            <person name="Silva-Moreno E."/>
            <person name="Staats M."/>
            <person name="Valdes J.H."/>
            <person name="Van Kan J.A.L."/>
        </authorList>
    </citation>
    <scope>NUCLEOTIDE SEQUENCE [LARGE SCALE GENOMIC DNA]</scope>
    <source>
        <strain evidence="2 3">MUCL11595</strain>
    </source>
</reference>
<dbReference type="OrthoDB" id="8904098at2759"/>
<proteinExistence type="predicted"/>
<dbReference type="InterPro" id="IPR036259">
    <property type="entry name" value="MFS_trans_sf"/>
</dbReference>
<keyword evidence="1" id="KW-1133">Transmembrane helix</keyword>
<comment type="caution">
    <text evidence="2">The sequence shown here is derived from an EMBL/GenBank/DDBJ whole genome shotgun (WGS) entry which is preliminary data.</text>
</comment>
<dbReference type="Gene3D" id="1.20.1250.20">
    <property type="entry name" value="MFS general substrate transporter like domains"/>
    <property type="match status" value="1"/>
</dbReference>
<accession>A0A4Z1HU98</accession>
<dbReference type="AlphaFoldDB" id="A0A4Z1HU98"/>
<dbReference type="Proteomes" id="UP000297527">
    <property type="component" value="Unassembled WGS sequence"/>
</dbReference>
<evidence type="ECO:0000313" key="2">
    <source>
        <dbReference type="EMBL" id="TGO52739.1"/>
    </source>
</evidence>
<keyword evidence="3" id="KW-1185">Reference proteome</keyword>
<protein>
    <submittedName>
        <fullName evidence="2">Uncharacterized protein</fullName>
    </submittedName>
</protein>
<evidence type="ECO:0000313" key="3">
    <source>
        <dbReference type="Proteomes" id="UP000297527"/>
    </source>
</evidence>
<feature type="transmembrane region" description="Helical" evidence="1">
    <location>
        <begin position="42"/>
        <end position="58"/>
    </location>
</feature>
<gene>
    <name evidence="2" type="ORF">BCON_0136g00230</name>
</gene>
<dbReference type="EMBL" id="PQXN01000136">
    <property type="protein sequence ID" value="TGO52739.1"/>
    <property type="molecule type" value="Genomic_DNA"/>
</dbReference>